<name>A0AAN7V991_9COLE</name>
<gene>
    <name evidence="6" type="ORF">RI129_007177</name>
</gene>
<dbReference type="PROSITE" id="PS00455">
    <property type="entry name" value="AMP_BINDING"/>
    <property type="match status" value="1"/>
</dbReference>
<dbReference type="AlphaFoldDB" id="A0AAN7V991"/>
<protein>
    <recommendedName>
        <fullName evidence="8">4-coumarate--CoA ligase</fullName>
    </recommendedName>
</protein>
<evidence type="ECO:0000259" key="4">
    <source>
        <dbReference type="Pfam" id="PF00501"/>
    </source>
</evidence>
<evidence type="ECO:0000313" key="7">
    <source>
        <dbReference type="Proteomes" id="UP001329430"/>
    </source>
</evidence>
<dbReference type="GO" id="GO:0004467">
    <property type="term" value="F:long-chain fatty acid-CoA ligase activity"/>
    <property type="evidence" value="ECO:0007669"/>
    <property type="project" value="TreeGrafter"/>
</dbReference>
<dbReference type="GO" id="GO:0046949">
    <property type="term" value="P:fatty-acyl-CoA biosynthetic process"/>
    <property type="evidence" value="ECO:0007669"/>
    <property type="project" value="TreeGrafter"/>
</dbReference>
<comment type="subcellular location">
    <subcellularLocation>
        <location evidence="1">Peroxisome</location>
    </subcellularLocation>
</comment>
<evidence type="ECO:0000256" key="1">
    <source>
        <dbReference type="ARBA" id="ARBA00004275"/>
    </source>
</evidence>
<dbReference type="Pfam" id="PF00501">
    <property type="entry name" value="AMP-binding"/>
    <property type="match status" value="1"/>
</dbReference>
<dbReference type="SUPFAM" id="SSF56801">
    <property type="entry name" value="Acetyl-CoA synthetase-like"/>
    <property type="match status" value="1"/>
</dbReference>
<organism evidence="6 7">
    <name type="scientific">Pyrocoelia pectoralis</name>
    <dbReference type="NCBI Taxonomy" id="417401"/>
    <lineage>
        <taxon>Eukaryota</taxon>
        <taxon>Metazoa</taxon>
        <taxon>Ecdysozoa</taxon>
        <taxon>Arthropoda</taxon>
        <taxon>Hexapoda</taxon>
        <taxon>Insecta</taxon>
        <taxon>Pterygota</taxon>
        <taxon>Neoptera</taxon>
        <taxon>Endopterygota</taxon>
        <taxon>Coleoptera</taxon>
        <taxon>Polyphaga</taxon>
        <taxon>Elateriformia</taxon>
        <taxon>Elateroidea</taxon>
        <taxon>Lampyridae</taxon>
        <taxon>Lampyrinae</taxon>
        <taxon>Pyrocoelia</taxon>
    </lineage>
</organism>
<dbReference type="FunFam" id="3.30.300.30:FF:000007">
    <property type="entry name" value="4-coumarate--CoA ligase 2"/>
    <property type="match status" value="1"/>
</dbReference>
<evidence type="ECO:0008006" key="8">
    <source>
        <dbReference type="Google" id="ProtNLM"/>
    </source>
</evidence>
<dbReference type="EMBL" id="JAVRBK010000005">
    <property type="protein sequence ID" value="KAK5643332.1"/>
    <property type="molecule type" value="Genomic_DNA"/>
</dbReference>
<dbReference type="PANTHER" id="PTHR24096">
    <property type="entry name" value="LONG-CHAIN-FATTY-ACID--COA LIGASE"/>
    <property type="match status" value="1"/>
</dbReference>
<dbReference type="Gene3D" id="3.40.50.12780">
    <property type="entry name" value="N-terminal domain of ligase-like"/>
    <property type="match status" value="1"/>
</dbReference>
<evidence type="ECO:0000259" key="5">
    <source>
        <dbReference type="Pfam" id="PF13193"/>
    </source>
</evidence>
<evidence type="ECO:0000256" key="3">
    <source>
        <dbReference type="ARBA" id="ARBA00023140"/>
    </source>
</evidence>
<dbReference type="Proteomes" id="UP001329430">
    <property type="component" value="Chromosome 5"/>
</dbReference>
<dbReference type="Gene3D" id="3.30.300.30">
    <property type="match status" value="1"/>
</dbReference>
<keyword evidence="7" id="KW-1185">Reference proteome</keyword>
<keyword evidence="3" id="KW-0576">Peroxisome</keyword>
<evidence type="ECO:0000313" key="6">
    <source>
        <dbReference type="EMBL" id="KAK5643332.1"/>
    </source>
</evidence>
<dbReference type="Pfam" id="PF13193">
    <property type="entry name" value="AMP-binding_C"/>
    <property type="match status" value="1"/>
</dbReference>
<comment type="caution">
    <text evidence="6">The sequence shown here is derived from an EMBL/GenBank/DDBJ whole genome shotgun (WGS) entry which is preliminary data.</text>
</comment>
<dbReference type="InterPro" id="IPR020845">
    <property type="entry name" value="AMP-binding_CS"/>
</dbReference>
<comment type="similarity">
    <text evidence="2">Belongs to the ATP-dependent AMP-binding enzyme family.</text>
</comment>
<sequence>MFGSRRCLKPLTKLYSTFSVTLKQKLHSIVPSITVPNLHLEECIWQNLEKWHDKTALVCAETNRSYTYLELYRKTNALSNFLCKFEKLKQADTVAIILPNLPEYAIILLGIIQAGCKVTTLNPLYTPGEMSRQLLYSETKAIFTTTKMCSTVQLVLQSMKLQIPIIVVREKKDSSLPNGTIYFDNVVEERFDIKFNLARNYEDTALMPFSSGTTGLPKGVEITNKALVSCIYQMSVPKFDPLSATSGSEQEVVPLVLPMFHVYGLVDILLHGLFKGCKLVTVSKFGSQAFVNLLEAHKPTVLYVVPPIFHMLLNRNEIKPSHFINTKTIVSGAAPLGGTDVNALYEKLKRQLDVLQLYGLSEVCLSHIQSSYIKGGSKAGGIGVPLPLTEAKIVSTDNGKELGANKSGELLLRGPQMFKGYYKNDSANKEAFTNDRWFKTGDIAYYDEDSHFFIADRIKNFIKVSGFQVAPAELEELIRRHPDVEDTAVIGAPHKMLGEVPKAFVVRKRHSNITSLEIQEFVKCSVVHYKQLVGGVYFVDSIPKSLAGKIQKNELKKY</sequence>
<dbReference type="PANTHER" id="PTHR24096:SF422">
    <property type="entry name" value="BCDNA.GH02901"/>
    <property type="match status" value="1"/>
</dbReference>
<dbReference type="InterPro" id="IPR045851">
    <property type="entry name" value="AMP-bd_C_sf"/>
</dbReference>
<proteinExistence type="inferred from homology"/>
<dbReference type="InterPro" id="IPR025110">
    <property type="entry name" value="AMP-bd_C"/>
</dbReference>
<feature type="domain" description="AMP-binding enzyme C-terminal" evidence="5">
    <location>
        <begin position="473"/>
        <end position="549"/>
    </location>
</feature>
<dbReference type="GO" id="GO:0005777">
    <property type="term" value="C:peroxisome"/>
    <property type="evidence" value="ECO:0007669"/>
    <property type="project" value="UniProtKB-SubCell"/>
</dbReference>
<reference evidence="6 7" key="1">
    <citation type="journal article" date="2024" name="Insects">
        <title>An Improved Chromosome-Level Genome Assembly of the Firefly Pyrocoelia pectoralis.</title>
        <authorList>
            <person name="Fu X."/>
            <person name="Meyer-Rochow V.B."/>
            <person name="Ballantyne L."/>
            <person name="Zhu X."/>
        </authorList>
    </citation>
    <scope>NUCLEOTIDE SEQUENCE [LARGE SCALE GENOMIC DNA]</scope>
    <source>
        <strain evidence="6">XCY_ONT2</strain>
    </source>
</reference>
<accession>A0AAN7V991</accession>
<dbReference type="InterPro" id="IPR000873">
    <property type="entry name" value="AMP-dep_synth/lig_dom"/>
</dbReference>
<dbReference type="InterPro" id="IPR042099">
    <property type="entry name" value="ANL_N_sf"/>
</dbReference>
<evidence type="ECO:0000256" key="2">
    <source>
        <dbReference type="ARBA" id="ARBA00006432"/>
    </source>
</evidence>
<feature type="domain" description="AMP-dependent synthetase/ligase" evidence="4">
    <location>
        <begin position="46"/>
        <end position="422"/>
    </location>
</feature>